<dbReference type="Gene3D" id="2.60.120.10">
    <property type="entry name" value="Jelly Rolls"/>
    <property type="match status" value="2"/>
</dbReference>
<dbReference type="PROSITE" id="PS51635">
    <property type="entry name" value="PNPLA"/>
    <property type="match status" value="1"/>
</dbReference>
<keyword evidence="12" id="KW-0732">Signal</keyword>
<keyword evidence="8" id="KW-0443">Lipid metabolism</keyword>
<dbReference type="Gene3D" id="3.40.1090.10">
    <property type="entry name" value="Cytosolic phospholipase A2 catalytic domain"/>
    <property type="match status" value="1"/>
</dbReference>
<evidence type="ECO:0000256" key="10">
    <source>
        <dbReference type="PROSITE-ProRule" id="PRU01161"/>
    </source>
</evidence>
<evidence type="ECO:0000256" key="1">
    <source>
        <dbReference type="ARBA" id="ARBA00004370"/>
    </source>
</evidence>
<keyword evidence="3" id="KW-0812">Transmembrane</keyword>
<dbReference type="GO" id="GO:0016020">
    <property type="term" value="C:membrane"/>
    <property type="evidence" value="ECO:0007669"/>
    <property type="project" value="UniProtKB-SubCell"/>
</dbReference>
<feature type="short sequence motif" description="GXSXG" evidence="10">
    <location>
        <begin position="1060"/>
        <end position="1064"/>
    </location>
</feature>
<dbReference type="eggNOG" id="KOG2968">
    <property type="taxonomic scope" value="Eukaryota"/>
</dbReference>
<dbReference type="InterPro" id="IPR002641">
    <property type="entry name" value="PNPLA_dom"/>
</dbReference>
<dbReference type="InterPro" id="IPR000595">
    <property type="entry name" value="cNMP-bd_dom"/>
</dbReference>
<dbReference type="OrthoDB" id="421051at2759"/>
<dbReference type="GO" id="GO:0004622">
    <property type="term" value="F:phosphatidylcholine lysophospholipase activity"/>
    <property type="evidence" value="ECO:0007669"/>
    <property type="project" value="UniProtKB-ARBA"/>
</dbReference>
<keyword evidence="4" id="KW-0378">Hydrolase</keyword>
<dbReference type="InterPro" id="IPR014710">
    <property type="entry name" value="RmlC-like_jellyroll"/>
</dbReference>
<dbReference type="InterPro" id="IPR018247">
    <property type="entry name" value="EF_Hand_1_Ca_BS"/>
</dbReference>
<dbReference type="PROSITE" id="PS50222">
    <property type="entry name" value="EF_HAND_2"/>
    <property type="match status" value="1"/>
</dbReference>
<evidence type="ECO:0000256" key="5">
    <source>
        <dbReference type="ARBA" id="ARBA00022837"/>
    </source>
</evidence>
<accession>F0YH84</accession>
<feature type="domain" description="Cyclic nucleotide-binding" evidence="13">
    <location>
        <begin position="663"/>
        <end position="723"/>
    </location>
</feature>
<comment type="similarity">
    <text evidence="2">Belongs to the NTE family.</text>
</comment>
<evidence type="ECO:0000313" key="17">
    <source>
        <dbReference type="Proteomes" id="UP000002729"/>
    </source>
</evidence>
<dbReference type="InParanoid" id="F0YH84"/>
<dbReference type="InterPro" id="IPR050301">
    <property type="entry name" value="NTE"/>
</dbReference>
<keyword evidence="17" id="KW-1185">Reference proteome</keyword>
<dbReference type="SUPFAM" id="SSF51206">
    <property type="entry name" value="cAMP-binding domain-like"/>
    <property type="match status" value="3"/>
</dbReference>
<dbReference type="Gene3D" id="1.10.238.10">
    <property type="entry name" value="EF-hand"/>
    <property type="match status" value="1"/>
</dbReference>
<dbReference type="InterPro" id="IPR016035">
    <property type="entry name" value="Acyl_Trfase/lysoPLipase"/>
</dbReference>
<dbReference type="PANTHER" id="PTHR14226">
    <property type="entry name" value="NEUROPATHY TARGET ESTERASE/SWISS CHEESE D.MELANOGASTER"/>
    <property type="match status" value="1"/>
</dbReference>
<evidence type="ECO:0000259" key="15">
    <source>
        <dbReference type="PROSITE" id="PS51635"/>
    </source>
</evidence>
<keyword evidence="9" id="KW-0472">Membrane</keyword>
<evidence type="ECO:0000256" key="7">
    <source>
        <dbReference type="ARBA" id="ARBA00022989"/>
    </source>
</evidence>
<evidence type="ECO:0000259" key="13">
    <source>
        <dbReference type="PROSITE" id="PS50042"/>
    </source>
</evidence>
<organism evidence="17">
    <name type="scientific">Aureococcus anophagefferens</name>
    <name type="common">Harmful bloom alga</name>
    <dbReference type="NCBI Taxonomy" id="44056"/>
    <lineage>
        <taxon>Eukaryota</taxon>
        <taxon>Sar</taxon>
        <taxon>Stramenopiles</taxon>
        <taxon>Ochrophyta</taxon>
        <taxon>Pelagophyceae</taxon>
        <taxon>Pelagomonadales</taxon>
        <taxon>Pelagomonadaceae</taxon>
        <taxon>Aureococcus</taxon>
    </lineage>
</organism>
<feature type="domain" description="PNPLA" evidence="15">
    <location>
        <begin position="1029"/>
        <end position="1211"/>
    </location>
</feature>
<feature type="chain" id="PRO_5003261057" evidence="12">
    <location>
        <begin position="18"/>
        <end position="1211"/>
    </location>
</feature>
<dbReference type="SMART" id="SM00100">
    <property type="entry name" value="cNMP"/>
    <property type="match status" value="2"/>
</dbReference>
<dbReference type="PANTHER" id="PTHR14226:SF29">
    <property type="entry name" value="NEUROPATHY TARGET ESTERASE SWS"/>
    <property type="match status" value="1"/>
</dbReference>
<dbReference type="Proteomes" id="UP000002729">
    <property type="component" value="Unassembled WGS sequence"/>
</dbReference>
<feature type="compositionally biased region" description="Low complexity" evidence="11">
    <location>
        <begin position="715"/>
        <end position="725"/>
    </location>
</feature>
<proteinExistence type="inferred from homology"/>
<protein>
    <submittedName>
        <fullName evidence="16">Uncharacterized protein</fullName>
    </submittedName>
</protein>
<dbReference type="CDD" id="cd00038">
    <property type="entry name" value="CAP_ED"/>
    <property type="match status" value="1"/>
</dbReference>
<feature type="signal peptide" evidence="12">
    <location>
        <begin position="1"/>
        <end position="17"/>
    </location>
</feature>
<dbReference type="Pfam" id="PF01734">
    <property type="entry name" value="Patatin"/>
    <property type="match status" value="1"/>
</dbReference>
<evidence type="ECO:0000256" key="11">
    <source>
        <dbReference type="SAM" id="MobiDB-lite"/>
    </source>
</evidence>
<dbReference type="Pfam" id="PF24179">
    <property type="entry name" value="NTE_Ploop"/>
    <property type="match status" value="1"/>
</dbReference>
<dbReference type="EMBL" id="GL833140">
    <property type="protein sequence ID" value="EGB05544.1"/>
    <property type="molecule type" value="Genomic_DNA"/>
</dbReference>
<feature type="short sequence motif" description="GXGXXG" evidence="10">
    <location>
        <begin position="1033"/>
        <end position="1038"/>
    </location>
</feature>
<feature type="region of interest" description="Disordered" evidence="11">
    <location>
        <begin position="698"/>
        <end position="725"/>
    </location>
</feature>
<dbReference type="InterPro" id="IPR011992">
    <property type="entry name" value="EF-hand-dom_pair"/>
</dbReference>
<dbReference type="GO" id="GO:0005509">
    <property type="term" value="F:calcium ion binding"/>
    <property type="evidence" value="ECO:0007669"/>
    <property type="project" value="InterPro"/>
</dbReference>
<evidence type="ECO:0000256" key="4">
    <source>
        <dbReference type="ARBA" id="ARBA00022801"/>
    </source>
</evidence>
<evidence type="ECO:0000256" key="12">
    <source>
        <dbReference type="SAM" id="SignalP"/>
    </source>
</evidence>
<evidence type="ECO:0000313" key="16">
    <source>
        <dbReference type="EMBL" id="EGB05544.1"/>
    </source>
</evidence>
<dbReference type="CDD" id="cd00051">
    <property type="entry name" value="EFh"/>
    <property type="match status" value="1"/>
</dbReference>
<dbReference type="GO" id="GO:0016042">
    <property type="term" value="P:lipid catabolic process"/>
    <property type="evidence" value="ECO:0007669"/>
    <property type="project" value="UniProtKB-KW"/>
</dbReference>
<evidence type="ECO:0000256" key="8">
    <source>
        <dbReference type="ARBA" id="ARBA00023098"/>
    </source>
</evidence>
<feature type="domain" description="Cyclic nucleotide-binding" evidence="13">
    <location>
        <begin position="416"/>
        <end position="477"/>
    </location>
</feature>
<dbReference type="PROSITE" id="PS00018">
    <property type="entry name" value="EF_HAND_1"/>
    <property type="match status" value="1"/>
</dbReference>
<feature type="domain" description="EF-hand" evidence="14">
    <location>
        <begin position="112"/>
        <end position="147"/>
    </location>
</feature>
<dbReference type="AlphaFoldDB" id="F0YH84"/>
<evidence type="ECO:0000259" key="14">
    <source>
        <dbReference type="PROSITE" id="PS50222"/>
    </source>
</evidence>
<keyword evidence="5" id="KW-0106">Calcium</keyword>
<evidence type="ECO:0000256" key="6">
    <source>
        <dbReference type="ARBA" id="ARBA00022963"/>
    </source>
</evidence>
<dbReference type="SUPFAM" id="SSF47473">
    <property type="entry name" value="EF-hand"/>
    <property type="match status" value="1"/>
</dbReference>
<evidence type="ECO:0000256" key="2">
    <source>
        <dbReference type="ARBA" id="ARBA00006636"/>
    </source>
</evidence>
<dbReference type="GeneID" id="20225729"/>
<dbReference type="InterPro" id="IPR056556">
    <property type="entry name" value="NTE1_P-loop_dom"/>
</dbReference>
<evidence type="ECO:0000256" key="3">
    <source>
        <dbReference type="ARBA" id="ARBA00022692"/>
    </source>
</evidence>
<keyword evidence="7" id="KW-1133">Transmembrane helix</keyword>
<sequence>MAVGAALLFLLVARARALTAHATRLRALRDWAVASEALPVRSALTSLELGERSKRASALRAALDETYDDLRTLEAAQDAKPERARQTFDVLDRDADGAVTLDDAATEVLDGVDRGRLEARFAEADADASGALDFDEFETYWRSQQRHQDGDLASKLTDRAADLETLVELSLELTAAALDTKLVASLGGAGQPGELSAFVDEWCAVDAERRALPRPSVVRTDCRSFVDDREALLQRAGKLADDLQVADPGAARSPVTAARRARDAAKSAKGMFGFVGRGMRIMGADVARAGGLAAKGLRKRGKLAPQEGAALKRTVTDVVTLVPYGALMAIPLSPPGHVFAFTLLQKMGAPVPSSFTAQRQERSAPLSFPGDLEGPVVAPPLAAALRFFARTSLRAFLDGSTAASREAAAAATWTRYGRGDVVCAAGAPADSALVVAQGVVALSVDGVDDVGRLGATESTGHLCALFPSAVRHRTLRAACDNTVVCSVSAASLRALQDADPAGLLRHCERVLSRVYKVATFALERWLEEPPLPVRAASIGDDDVLEALAPFGATYSHGCEVFAADEAPSAIFVVLDGDVVLEPRPADQRFAVLGRGTVCGGLEFVTRDAAYGASCFVASDAAVVARLDVAAVAAVGAPAAAVLRAAAMAAEPTVRRWARYGLSRRFLRAGESLCRCDDEADAAYLVLAGRVRCTHFGAKRWHGPGSPRGERAGPKTRSTSRAATTSDVSRGGIVGMREMLTKKPGTRFAMDATCARDTEIVVLPRAAVDALPATGSAALLRRELQRATRRTEPRPSSKVTLASVDATTLCLLPSGPRARRYALGLARALASADGLCDAVVDCAARGFPKRSARSPFADGEAPSGTCAVLDGAGAVAVFGAEAFEDVEELRSKVAAWTAEAEANFARVLLVADDAPTPWSRVAVASADAVVVVALASGPPDRGSAERALLWPLEDRTGAPDGALPRQLLVVVHEARDAAWPKPRRTAAFLKPRPALDEPGHLHCRCASAARFLAADCRRLARFVAGRAVGVVLGGGGAKGLGHLGALRAFESLGIEIDVVGGCSQGAMIGAMLSREDGWPGAGFPGGSEPLAETRRRAGAFADALCDTITVVKDYNAASTSLSYFGGGAFAGGVVRAVGDFAVEDAWIPFFCVSTDVRTCDVRVHASGDLAPRAVLASMSLVGWFPCGFQPLVWGVPTKLQNSLSRSNRSRFG</sequence>
<comment type="caution">
    <text evidence="10">Lacks conserved residue(s) required for the propagation of feature annotation.</text>
</comment>
<dbReference type="KEGG" id="aaf:AURANDRAFT_66287"/>
<keyword evidence="6" id="KW-0442">Lipid degradation</keyword>
<dbReference type="PROSITE" id="PS50042">
    <property type="entry name" value="CNMP_BINDING_3"/>
    <property type="match status" value="2"/>
</dbReference>
<name>F0YH84_AURAN</name>
<dbReference type="RefSeq" id="XP_009039676.1">
    <property type="nucleotide sequence ID" value="XM_009041428.1"/>
</dbReference>
<gene>
    <name evidence="16" type="ORF">AURANDRAFT_66287</name>
</gene>
<comment type="subcellular location">
    <subcellularLocation>
        <location evidence="1">Membrane</location>
    </subcellularLocation>
</comment>
<dbReference type="InterPro" id="IPR002048">
    <property type="entry name" value="EF_hand_dom"/>
</dbReference>
<dbReference type="SUPFAM" id="SSF52151">
    <property type="entry name" value="FabD/lysophospholipase-like"/>
    <property type="match status" value="1"/>
</dbReference>
<reference evidence="16 17" key="1">
    <citation type="journal article" date="2011" name="Proc. Natl. Acad. Sci. U.S.A.">
        <title>Niche of harmful alga Aureococcus anophagefferens revealed through ecogenomics.</title>
        <authorList>
            <person name="Gobler C.J."/>
            <person name="Berry D.L."/>
            <person name="Dyhrman S.T."/>
            <person name="Wilhelm S.W."/>
            <person name="Salamov A."/>
            <person name="Lobanov A.V."/>
            <person name="Zhang Y."/>
            <person name="Collier J.L."/>
            <person name="Wurch L.L."/>
            <person name="Kustka A.B."/>
            <person name="Dill B.D."/>
            <person name="Shah M."/>
            <person name="VerBerkmoes N.C."/>
            <person name="Kuo A."/>
            <person name="Terry A."/>
            <person name="Pangilinan J."/>
            <person name="Lindquist E.A."/>
            <person name="Lucas S."/>
            <person name="Paulsen I.T."/>
            <person name="Hattenrath-Lehmann T.K."/>
            <person name="Talmage S.C."/>
            <person name="Walker E.A."/>
            <person name="Koch F."/>
            <person name="Burson A.M."/>
            <person name="Marcoval M.A."/>
            <person name="Tang Y.Z."/>
            <person name="Lecleir G.R."/>
            <person name="Coyne K.J."/>
            <person name="Berg G.M."/>
            <person name="Bertrand E.M."/>
            <person name="Saito M.A."/>
            <person name="Gladyshev V.N."/>
            <person name="Grigoriev I.V."/>
        </authorList>
    </citation>
    <scope>NUCLEOTIDE SEQUENCE [LARGE SCALE GENOMIC DNA]</scope>
    <source>
        <strain evidence="17">CCMP 1984</strain>
    </source>
</reference>
<dbReference type="InterPro" id="IPR018490">
    <property type="entry name" value="cNMP-bd_dom_sf"/>
</dbReference>
<evidence type="ECO:0000256" key="9">
    <source>
        <dbReference type="ARBA" id="ARBA00023136"/>
    </source>
</evidence>